<dbReference type="InterPro" id="IPR006093">
    <property type="entry name" value="Oxy_OxRdtase_FAD_BS"/>
</dbReference>
<evidence type="ECO:0000256" key="3">
    <source>
        <dbReference type="ARBA" id="ARBA00022630"/>
    </source>
</evidence>
<dbReference type="SUPFAM" id="SSF56176">
    <property type="entry name" value="FAD-binding/transporter-associated domain-like"/>
    <property type="match status" value="1"/>
</dbReference>
<dbReference type="Pfam" id="PF08031">
    <property type="entry name" value="BBE"/>
    <property type="match status" value="1"/>
</dbReference>
<comment type="similarity">
    <text evidence="2">Belongs to the oxygen-dependent FAD-linked oxidoreductase family.</text>
</comment>
<dbReference type="InterPro" id="IPR016169">
    <property type="entry name" value="FAD-bd_PCMH_sub2"/>
</dbReference>
<evidence type="ECO:0000259" key="6">
    <source>
        <dbReference type="PROSITE" id="PS51387"/>
    </source>
</evidence>
<dbReference type="Gene3D" id="3.30.43.10">
    <property type="entry name" value="Uridine Diphospho-n-acetylenolpyruvylglucosamine Reductase, domain 2"/>
    <property type="match status" value="1"/>
</dbReference>
<dbReference type="OrthoDB" id="9775082at2"/>
<evidence type="ECO:0000256" key="5">
    <source>
        <dbReference type="ARBA" id="ARBA00023002"/>
    </source>
</evidence>
<organism evidence="7 8">
    <name type="scientific">Amycolatopsis pithecellobii</name>
    <dbReference type="NCBI Taxonomy" id="664692"/>
    <lineage>
        <taxon>Bacteria</taxon>
        <taxon>Bacillati</taxon>
        <taxon>Actinomycetota</taxon>
        <taxon>Actinomycetes</taxon>
        <taxon>Pseudonocardiales</taxon>
        <taxon>Pseudonocardiaceae</taxon>
        <taxon>Amycolatopsis</taxon>
    </lineage>
</organism>
<dbReference type="PANTHER" id="PTHR42973">
    <property type="entry name" value="BINDING OXIDOREDUCTASE, PUTATIVE (AFU_ORTHOLOGUE AFUA_1G17690)-RELATED"/>
    <property type="match status" value="1"/>
</dbReference>
<keyword evidence="8" id="KW-1185">Reference proteome</keyword>
<dbReference type="Gene3D" id="3.30.465.10">
    <property type="match status" value="1"/>
</dbReference>
<comment type="caution">
    <text evidence="7">The sequence shown here is derived from an EMBL/GenBank/DDBJ whole genome shotgun (WGS) entry which is preliminary data.</text>
</comment>
<dbReference type="InterPro" id="IPR036318">
    <property type="entry name" value="FAD-bd_PCMH-like_sf"/>
</dbReference>
<proteinExistence type="inferred from homology"/>
<dbReference type="InterPro" id="IPR012951">
    <property type="entry name" value="BBE"/>
</dbReference>
<dbReference type="EMBL" id="WMBA01000001">
    <property type="protein sequence ID" value="MTD52469.1"/>
    <property type="molecule type" value="Genomic_DNA"/>
</dbReference>
<accession>A0A6N7YVW6</accession>
<name>A0A6N7YVW6_9PSEU</name>
<dbReference type="InterPro" id="IPR006094">
    <property type="entry name" value="Oxid_FAD_bind_N"/>
</dbReference>
<evidence type="ECO:0000256" key="2">
    <source>
        <dbReference type="ARBA" id="ARBA00005466"/>
    </source>
</evidence>
<protein>
    <submittedName>
        <fullName evidence="7">FAD-binding protein</fullName>
    </submittedName>
</protein>
<keyword evidence="3" id="KW-0285">Flavoprotein</keyword>
<feature type="domain" description="FAD-binding PCMH-type" evidence="6">
    <location>
        <begin position="44"/>
        <end position="214"/>
    </location>
</feature>
<reference evidence="7 8" key="1">
    <citation type="submission" date="2019-11" db="EMBL/GenBank/DDBJ databases">
        <title>Draft genome of Amycolatopsis RM579.</title>
        <authorList>
            <person name="Duangmal K."/>
            <person name="Mingma R."/>
        </authorList>
    </citation>
    <scope>NUCLEOTIDE SEQUENCE [LARGE SCALE GENOMIC DNA]</scope>
    <source>
        <strain evidence="7 8">RM579</strain>
    </source>
</reference>
<comment type="cofactor">
    <cofactor evidence="1">
        <name>FAD</name>
        <dbReference type="ChEBI" id="CHEBI:57692"/>
    </cofactor>
</comment>
<dbReference type="PROSITE" id="PS51387">
    <property type="entry name" value="FAD_PCMH"/>
    <property type="match status" value="1"/>
</dbReference>
<evidence type="ECO:0000256" key="1">
    <source>
        <dbReference type="ARBA" id="ARBA00001974"/>
    </source>
</evidence>
<dbReference type="InterPro" id="IPR050416">
    <property type="entry name" value="FAD-linked_Oxidoreductase"/>
</dbReference>
<evidence type="ECO:0000313" key="7">
    <source>
        <dbReference type="EMBL" id="MTD52469.1"/>
    </source>
</evidence>
<dbReference type="Pfam" id="PF01565">
    <property type="entry name" value="FAD_binding_4"/>
    <property type="match status" value="1"/>
</dbReference>
<gene>
    <name evidence="7" type="ORF">GKO32_00495</name>
</gene>
<dbReference type="Gene3D" id="3.40.462.20">
    <property type="match status" value="1"/>
</dbReference>
<sequence>MVHDTREAKSGVVSSLRLALGANALITPEDPRYERARRVFSGGYDRHPVVIALPGDAGEVAKVVSIVQEAGVELAIRGGGHSPAGYGVVDGGVVLDLSRLRDLEIDVDQRTAWAQTGLTAGEYTNATARHGLATGFGDTASVGIGGATLAGGLGLLSRKYGLTVDDLLAAEIVTADGQLQRVDDASHPDLFWALKGGGGNFGVVTRFKYRLRDVSQFTGGVLVHAATPDIVTKFIAAADAAPDELSTVVMVMSAPPLPFLPADVHGKPILLATLAYNGPSESAERAIAPLRAVAAPLADLVGPKPYQQLLAPEDENRPIAAHRNMFLDSLDEEAAARIVAAVGTSSAQVPAVQFRIMGGAVARVPADATAFAHRHRRMMVNVIAIYEDASQATAHEAWVATLADSLRPGPGVYTGFLGEEGGGLMHEAYPDATWDRLVSIKGKYDPGNLFHHNHNVPPE</sequence>
<dbReference type="GO" id="GO:0071949">
    <property type="term" value="F:FAD binding"/>
    <property type="evidence" value="ECO:0007669"/>
    <property type="project" value="InterPro"/>
</dbReference>
<evidence type="ECO:0000313" key="8">
    <source>
        <dbReference type="Proteomes" id="UP000440096"/>
    </source>
</evidence>
<dbReference type="RefSeq" id="WP_154754729.1">
    <property type="nucleotide sequence ID" value="NZ_WMBA01000001.1"/>
</dbReference>
<dbReference type="AlphaFoldDB" id="A0A6N7YVW6"/>
<keyword evidence="5" id="KW-0560">Oxidoreductase</keyword>
<dbReference type="GO" id="GO:0016491">
    <property type="term" value="F:oxidoreductase activity"/>
    <property type="evidence" value="ECO:0007669"/>
    <property type="project" value="UniProtKB-KW"/>
</dbReference>
<dbReference type="InterPro" id="IPR016166">
    <property type="entry name" value="FAD-bd_PCMH"/>
</dbReference>
<dbReference type="InterPro" id="IPR016167">
    <property type="entry name" value="FAD-bd_PCMH_sub1"/>
</dbReference>
<evidence type="ECO:0000256" key="4">
    <source>
        <dbReference type="ARBA" id="ARBA00022827"/>
    </source>
</evidence>
<dbReference type="Proteomes" id="UP000440096">
    <property type="component" value="Unassembled WGS sequence"/>
</dbReference>
<dbReference type="PROSITE" id="PS00862">
    <property type="entry name" value="OX2_COVAL_FAD"/>
    <property type="match status" value="1"/>
</dbReference>
<keyword evidence="4" id="KW-0274">FAD</keyword>
<dbReference type="PANTHER" id="PTHR42973:SF39">
    <property type="entry name" value="FAD-BINDING PCMH-TYPE DOMAIN-CONTAINING PROTEIN"/>
    <property type="match status" value="1"/>
</dbReference>